<accession>A0A1L7WVQ4</accession>
<dbReference type="OrthoDB" id="5419315at2759"/>
<keyword evidence="4" id="KW-0808">Transferase</keyword>
<dbReference type="EMBL" id="FJOG01000009">
    <property type="protein sequence ID" value="CZR56857.1"/>
    <property type="molecule type" value="Genomic_DNA"/>
</dbReference>
<dbReference type="InterPro" id="IPR049704">
    <property type="entry name" value="Aminotrans_3_PPA_site"/>
</dbReference>
<evidence type="ECO:0000256" key="1">
    <source>
        <dbReference type="ARBA" id="ARBA00008954"/>
    </source>
</evidence>
<keyword evidence="5" id="KW-1185">Reference proteome</keyword>
<dbReference type="GO" id="GO:0008483">
    <property type="term" value="F:transaminase activity"/>
    <property type="evidence" value="ECO:0007669"/>
    <property type="project" value="UniProtKB-KW"/>
</dbReference>
<evidence type="ECO:0000256" key="3">
    <source>
        <dbReference type="RuleBase" id="RU003560"/>
    </source>
</evidence>
<dbReference type="STRING" id="576137.A0A1L7WVQ4"/>
<dbReference type="InterPro" id="IPR015424">
    <property type="entry name" value="PyrdxlP-dep_Trfase"/>
</dbReference>
<dbReference type="GO" id="GO:0005829">
    <property type="term" value="C:cytosol"/>
    <property type="evidence" value="ECO:0007669"/>
    <property type="project" value="TreeGrafter"/>
</dbReference>
<dbReference type="NCBIfam" id="NF005685">
    <property type="entry name" value="PRK07483.1"/>
    <property type="match status" value="1"/>
</dbReference>
<dbReference type="PANTHER" id="PTHR43094">
    <property type="entry name" value="AMINOTRANSFERASE"/>
    <property type="match status" value="1"/>
</dbReference>
<dbReference type="SUPFAM" id="SSF53383">
    <property type="entry name" value="PLP-dependent transferases"/>
    <property type="match status" value="1"/>
</dbReference>
<evidence type="ECO:0000313" key="4">
    <source>
        <dbReference type="EMBL" id="CZR56857.1"/>
    </source>
</evidence>
<dbReference type="CDD" id="cd00610">
    <property type="entry name" value="OAT_like"/>
    <property type="match status" value="1"/>
</dbReference>
<dbReference type="InterPro" id="IPR015422">
    <property type="entry name" value="PyrdxlP-dep_Trfase_small"/>
</dbReference>
<dbReference type="PROSITE" id="PS00600">
    <property type="entry name" value="AA_TRANSFER_CLASS_3"/>
    <property type="match status" value="1"/>
</dbReference>
<dbReference type="Proteomes" id="UP000184330">
    <property type="component" value="Unassembled WGS sequence"/>
</dbReference>
<keyword evidence="4" id="KW-0032">Aminotransferase</keyword>
<reference evidence="4 5" key="1">
    <citation type="submission" date="2016-03" db="EMBL/GenBank/DDBJ databases">
        <authorList>
            <person name="Ploux O."/>
        </authorList>
    </citation>
    <scope>NUCLEOTIDE SEQUENCE [LARGE SCALE GENOMIC DNA]</scope>
    <source>
        <strain evidence="4 5">UAMH 11012</strain>
    </source>
</reference>
<dbReference type="PANTHER" id="PTHR43094:SF1">
    <property type="entry name" value="AMINOTRANSFERASE CLASS-III"/>
    <property type="match status" value="1"/>
</dbReference>
<evidence type="ECO:0000256" key="2">
    <source>
        <dbReference type="ARBA" id="ARBA00022898"/>
    </source>
</evidence>
<comment type="similarity">
    <text evidence="1 3">Belongs to the class-III pyridoxal-phosphate-dependent aminotransferase family.</text>
</comment>
<sequence>MLSSSKHVDKRPESALMHRSLIEQPHEVLSASGSYLHLASGTSILDGCGGAAVAIIGHGNQEVISATLAQMQKVSYVHTLSYITSSAEDLASHILSVPPGGFQHGLEKAYFCGSGSEANDVAMKLARQYHFENGEPQRKWYVSRKQAYHGNSIGSMSVSSYLARKVPYEDGILLDKVSFVSPAYAYQYQCSDETEEQYVDRLIKELDDEFQRLGPENVISFIAEPVVGATSGCVPAPKGYFPGIRTLCSKYGILLHLDEIMCGMGRTGTYFAFEQENIAPDIVTIGKGLGGGYAPIAGVLMNKKVVDGLRRGSKAFNHGQTYQAHPVTCATALAVQRVVRREGLVERCGLIGMSLETLLRDAFGGCRFVGDIRGRGLFWGIEFVKNKVTKETFDPALHFGYNVQQNAFKLGLAVYPGAATVDGVRGDHVIIAPPYNISVLDLKKIVTLLKEAYLQEESKIDV</sequence>
<dbReference type="InterPro" id="IPR015421">
    <property type="entry name" value="PyrdxlP-dep_Trfase_major"/>
</dbReference>
<dbReference type="AlphaFoldDB" id="A0A1L7WVQ4"/>
<gene>
    <name evidence="4" type="ORF">PAC_06746</name>
</gene>
<dbReference type="GO" id="GO:0030170">
    <property type="term" value="F:pyridoxal phosphate binding"/>
    <property type="evidence" value="ECO:0007669"/>
    <property type="project" value="InterPro"/>
</dbReference>
<dbReference type="Pfam" id="PF00202">
    <property type="entry name" value="Aminotran_3"/>
    <property type="match status" value="1"/>
</dbReference>
<name>A0A1L7WVQ4_9HELO</name>
<evidence type="ECO:0000313" key="5">
    <source>
        <dbReference type="Proteomes" id="UP000184330"/>
    </source>
</evidence>
<keyword evidence="2 3" id="KW-0663">Pyridoxal phosphate</keyword>
<dbReference type="Gene3D" id="3.40.640.10">
    <property type="entry name" value="Type I PLP-dependent aspartate aminotransferase-like (Major domain)"/>
    <property type="match status" value="1"/>
</dbReference>
<dbReference type="PIRSF" id="PIRSF000521">
    <property type="entry name" value="Transaminase_4ab_Lys_Orn"/>
    <property type="match status" value="1"/>
</dbReference>
<organism evidence="4 5">
    <name type="scientific">Phialocephala subalpina</name>
    <dbReference type="NCBI Taxonomy" id="576137"/>
    <lineage>
        <taxon>Eukaryota</taxon>
        <taxon>Fungi</taxon>
        <taxon>Dikarya</taxon>
        <taxon>Ascomycota</taxon>
        <taxon>Pezizomycotina</taxon>
        <taxon>Leotiomycetes</taxon>
        <taxon>Helotiales</taxon>
        <taxon>Mollisiaceae</taxon>
        <taxon>Phialocephala</taxon>
        <taxon>Phialocephala fortinii species complex</taxon>
    </lineage>
</organism>
<proteinExistence type="inferred from homology"/>
<protein>
    <submittedName>
        <fullName evidence="4">Related to ornithine aminotransferase</fullName>
    </submittedName>
</protein>
<dbReference type="Gene3D" id="3.90.1150.10">
    <property type="entry name" value="Aspartate Aminotransferase, domain 1"/>
    <property type="match status" value="1"/>
</dbReference>
<dbReference type="InterPro" id="IPR005814">
    <property type="entry name" value="Aminotrans_3"/>
</dbReference>